<evidence type="ECO:0000259" key="2">
    <source>
        <dbReference type="PROSITE" id="PS50011"/>
    </source>
</evidence>
<keyword evidence="1" id="KW-0677">Repeat</keyword>
<dbReference type="PANTHER" id="PTHR23257">
    <property type="entry name" value="SERINE-THREONINE PROTEIN KINASE"/>
    <property type="match status" value="1"/>
</dbReference>
<dbReference type="GO" id="GO:0007165">
    <property type="term" value="P:signal transduction"/>
    <property type="evidence" value="ECO:0007669"/>
    <property type="project" value="TreeGrafter"/>
</dbReference>
<dbReference type="InterPro" id="IPR057263">
    <property type="entry name" value="COR-B"/>
</dbReference>
<dbReference type="EMBL" id="KZ345333">
    <property type="protein sequence ID" value="PIO74099.1"/>
    <property type="molecule type" value="Genomic_DNA"/>
</dbReference>
<dbReference type="Gene3D" id="3.30.200.20">
    <property type="entry name" value="Phosphorylase Kinase, domain 1"/>
    <property type="match status" value="1"/>
</dbReference>
<evidence type="ECO:0000313" key="3">
    <source>
        <dbReference type="EMBL" id="PIO74099.1"/>
    </source>
</evidence>
<protein>
    <recommendedName>
        <fullName evidence="2">Protein kinase domain-containing protein</fullName>
    </recommendedName>
</protein>
<dbReference type="Pfam" id="PF00069">
    <property type="entry name" value="Pkinase"/>
    <property type="match status" value="1"/>
</dbReference>
<dbReference type="Pfam" id="PF25497">
    <property type="entry name" value="COR-B"/>
    <property type="match status" value="1"/>
</dbReference>
<sequence length="443" mass="49934">MEHPTLSPKKSINGTVNTEAIFTFSFQQEKQLRRLYAMSYIPAGFWSRLITRIIGDENVMRAVECMFATKVRNDTARLQQICNSQLKAEWIVWQTGIELMIKGHSVFLIKQFYAQAEVRDLDYTLLNFRTRDEQKRWRTFPLDQYALVEMLFPALSVAIIDKDRKMSISTEGREYGWLECPSHSGVHMRDVAPDTVFVDIESSLVIGTEQIRRGRLLGRGAFGFVFRATVKLQSGELCEIAQKMLEPVDPGPGARPSALAAYRVCVSPLSLIVELAPLGALNQLLASHRKSGARLGLSVLRDSAVQVAKALEYLHAAHIIYRDLKSENVLAWRFPSPFGALTDVLLKLGDYGISRTVMPSGGAKGFGGTEGFMAPEIVRFNGEEEYTQKVDCFSFGMFLYELITLKHPFEGQEHVKERLLEGARPVFLPHVSSCRVFLTFLLI</sequence>
<dbReference type="GO" id="GO:0005737">
    <property type="term" value="C:cytoplasm"/>
    <property type="evidence" value="ECO:0007669"/>
    <property type="project" value="TreeGrafter"/>
</dbReference>
<name>A0A2G9UV13_TELCI</name>
<gene>
    <name evidence="3" type="ORF">TELCIR_03900</name>
</gene>
<dbReference type="InterPro" id="IPR011009">
    <property type="entry name" value="Kinase-like_dom_sf"/>
</dbReference>
<dbReference type="Proteomes" id="UP000230423">
    <property type="component" value="Unassembled WGS sequence"/>
</dbReference>
<dbReference type="PROSITE" id="PS50011">
    <property type="entry name" value="PROTEIN_KINASE_DOM"/>
    <property type="match status" value="1"/>
</dbReference>
<feature type="domain" description="Protein kinase" evidence="2">
    <location>
        <begin position="211"/>
        <end position="443"/>
    </location>
</feature>
<organism evidence="3 4">
    <name type="scientific">Teladorsagia circumcincta</name>
    <name type="common">Brown stomach worm</name>
    <name type="synonym">Ostertagia circumcincta</name>
    <dbReference type="NCBI Taxonomy" id="45464"/>
    <lineage>
        <taxon>Eukaryota</taxon>
        <taxon>Metazoa</taxon>
        <taxon>Ecdysozoa</taxon>
        <taxon>Nematoda</taxon>
        <taxon>Chromadorea</taxon>
        <taxon>Rhabditida</taxon>
        <taxon>Rhabditina</taxon>
        <taxon>Rhabditomorpha</taxon>
        <taxon>Strongyloidea</taxon>
        <taxon>Trichostrongylidae</taxon>
        <taxon>Teladorsagia</taxon>
    </lineage>
</organism>
<dbReference type="SMART" id="SM00220">
    <property type="entry name" value="S_TKc"/>
    <property type="match status" value="1"/>
</dbReference>
<reference evidence="3 4" key="1">
    <citation type="submission" date="2015-09" db="EMBL/GenBank/DDBJ databases">
        <title>Draft genome of the parasitic nematode Teladorsagia circumcincta isolate WARC Sus (inbred).</title>
        <authorList>
            <person name="Mitreva M."/>
        </authorList>
    </citation>
    <scope>NUCLEOTIDE SEQUENCE [LARGE SCALE GENOMIC DNA]</scope>
    <source>
        <strain evidence="3 4">S</strain>
    </source>
</reference>
<proteinExistence type="predicted"/>
<dbReference type="SUPFAM" id="SSF56112">
    <property type="entry name" value="Protein kinase-like (PK-like)"/>
    <property type="match status" value="1"/>
</dbReference>
<dbReference type="PANTHER" id="PTHR23257:SF958">
    <property type="entry name" value="SERINE_THREONINE-PROTEIN KINASE WNK4"/>
    <property type="match status" value="1"/>
</dbReference>
<dbReference type="OrthoDB" id="10252328at2759"/>
<dbReference type="GO" id="GO:0004672">
    <property type="term" value="F:protein kinase activity"/>
    <property type="evidence" value="ECO:0007669"/>
    <property type="project" value="InterPro"/>
</dbReference>
<dbReference type="FunFam" id="1.10.510.10:FF:001242">
    <property type="entry name" value="Leucine-rich repeat serine/threonine-protein kinase 1"/>
    <property type="match status" value="1"/>
</dbReference>
<dbReference type="InterPro" id="IPR000719">
    <property type="entry name" value="Prot_kinase_dom"/>
</dbReference>
<evidence type="ECO:0000313" key="4">
    <source>
        <dbReference type="Proteomes" id="UP000230423"/>
    </source>
</evidence>
<keyword evidence="4" id="KW-1185">Reference proteome</keyword>
<dbReference type="GO" id="GO:0005524">
    <property type="term" value="F:ATP binding"/>
    <property type="evidence" value="ECO:0007669"/>
    <property type="project" value="InterPro"/>
</dbReference>
<dbReference type="Gene3D" id="1.10.510.10">
    <property type="entry name" value="Transferase(Phosphotransferase) domain 1"/>
    <property type="match status" value="1"/>
</dbReference>
<evidence type="ECO:0000256" key="1">
    <source>
        <dbReference type="ARBA" id="ARBA00022737"/>
    </source>
</evidence>
<dbReference type="InterPro" id="IPR050167">
    <property type="entry name" value="Ser_Thr_protein_kinase"/>
</dbReference>
<accession>A0A2G9UV13</accession>
<dbReference type="AlphaFoldDB" id="A0A2G9UV13"/>